<name>A0A8S2DDT8_9BILA</name>
<accession>A0A8S2DDT8</accession>
<feature type="region of interest" description="Disordered" evidence="1">
    <location>
        <begin position="41"/>
        <end position="97"/>
    </location>
</feature>
<proteinExistence type="predicted"/>
<comment type="caution">
    <text evidence="2">The sequence shown here is derived from an EMBL/GenBank/DDBJ whole genome shotgun (WGS) entry which is preliminary data.</text>
</comment>
<evidence type="ECO:0000313" key="3">
    <source>
        <dbReference type="EMBL" id="CAF3684678.1"/>
    </source>
</evidence>
<dbReference type="EMBL" id="CAJNOK010003524">
    <property type="protein sequence ID" value="CAF0904524.1"/>
    <property type="molecule type" value="Genomic_DNA"/>
</dbReference>
<dbReference type="AlphaFoldDB" id="A0A8S2DDT8"/>
<gene>
    <name evidence="2" type="ORF">OVA965_LOCUS9799</name>
    <name evidence="3" type="ORF">TMI583_LOCUS9795</name>
</gene>
<dbReference type="EMBL" id="CAJOBA010003525">
    <property type="protein sequence ID" value="CAF3684678.1"/>
    <property type="molecule type" value="Genomic_DNA"/>
</dbReference>
<feature type="region of interest" description="Disordered" evidence="1">
    <location>
        <begin position="205"/>
        <end position="244"/>
    </location>
</feature>
<organism evidence="2 4">
    <name type="scientific">Didymodactylos carnosus</name>
    <dbReference type="NCBI Taxonomy" id="1234261"/>
    <lineage>
        <taxon>Eukaryota</taxon>
        <taxon>Metazoa</taxon>
        <taxon>Spiralia</taxon>
        <taxon>Gnathifera</taxon>
        <taxon>Rotifera</taxon>
        <taxon>Eurotatoria</taxon>
        <taxon>Bdelloidea</taxon>
        <taxon>Philodinida</taxon>
        <taxon>Philodinidae</taxon>
        <taxon>Didymodactylos</taxon>
    </lineage>
</organism>
<feature type="compositionally biased region" description="Polar residues" evidence="1">
    <location>
        <begin position="208"/>
        <end position="232"/>
    </location>
</feature>
<feature type="compositionally biased region" description="Low complexity" evidence="1">
    <location>
        <begin position="430"/>
        <end position="446"/>
    </location>
</feature>
<evidence type="ECO:0000313" key="4">
    <source>
        <dbReference type="Proteomes" id="UP000677228"/>
    </source>
</evidence>
<protein>
    <recommendedName>
        <fullName evidence="5">SH3 domain-containing protein</fullName>
    </recommendedName>
</protein>
<evidence type="ECO:0000256" key="1">
    <source>
        <dbReference type="SAM" id="MobiDB-lite"/>
    </source>
</evidence>
<sequence>MLKWLFERSKLRTKTDKNTTDTCNQTCLCAAKRNSFYDDLPCPSRSEDDQEENQYGFSKSVDKNRQRNINGNSSRRAIGANDDGSDDNYSNNESETEEDLIVHERLKKASSFSPANIPMLVVLSFRPDKNNKNMKQIDIQRGFPVNAQYMLNEWLFIKTADNEQGFVPYICCRPVFRRQSMKCDNFLNKNSNDYSSYQMYRPHDFGNKNLNTTNSSDIQRSSTRPSCTIQDSPLTTTTATPPSNKKLLLSTPTTAISSQPIITNRSKITDVASSCGDSGFSDSEISNHLSIDSSTYRNRYYQRQLIQQQQNRSMIKQSSTTGLVVHDIKPRCSMTNENSKTKLSISKNSAFRPIQMCPSARQNENDNSKNDQYINQMRQLSLNNTTFSRKYNPNNQQTSNRLSLLRQQFENIDTTNPPQLQQPKLSPRRSSVAANSTITSTTATSSPYIRRTPFARRSLPYHSERISGLSVKNASSPDPFAVADSKEKTNYLKRPHQPCLRHVVLAETILPPSSHNEKSSSTTFNRHFSDLSLNQIENDSLSPIINGINGDHSSTTSFSTASTSSSSSTTSSSCSHLILPDVIQTLDEKTKQINNNNHCFIHNICVTV</sequence>
<feature type="compositionally biased region" description="Polar residues" evidence="1">
    <location>
        <begin position="413"/>
        <end position="424"/>
    </location>
</feature>
<dbReference type="Proteomes" id="UP000682733">
    <property type="component" value="Unassembled WGS sequence"/>
</dbReference>
<reference evidence="2" key="1">
    <citation type="submission" date="2021-02" db="EMBL/GenBank/DDBJ databases">
        <authorList>
            <person name="Nowell W R."/>
        </authorList>
    </citation>
    <scope>NUCLEOTIDE SEQUENCE</scope>
</reference>
<evidence type="ECO:0008006" key="5">
    <source>
        <dbReference type="Google" id="ProtNLM"/>
    </source>
</evidence>
<feature type="compositionally biased region" description="Low complexity" evidence="1">
    <location>
        <begin position="233"/>
        <end position="242"/>
    </location>
</feature>
<evidence type="ECO:0000313" key="2">
    <source>
        <dbReference type="EMBL" id="CAF0904524.1"/>
    </source>
</evidence>
<feature type="region of interest" description="Disordered" evidence="1">
    <location>
        <begin position="413"/>
        <end position="451"/>
    </location>
</feature>
<dbReference type="Proteomes" id="UP000677228">
    <property type="component" value="Unassembled WGS sequence"/>
</dbReference>